<organism evidence="9 10">
    <name type="scientific">Parachaetomium inaequale</name>
    <dbReference type="NCBI Taxonomy" id="2588326"/>
    <lineage>
        <taxon>Eukaryota</taxon>
        <taxon>Fungi</taxon>
        <taxon>Dikarya</taxon>
        <taxon>Ascomycota</taxon>
        <taxon>Pezizomycotina</taxon>
        <taxon>Sordariomycetes</taxon>
        <taxon>Sordariomycetidae</taxon>
        <taxon>Sordariales</taxon>
        <taxon>Chaetomiaceae</taxon>
        <taxon>Parachaetomium</taxon>
    </lineage>
</organism>
<dbReference type="GO" id="GO:0008270">
    <property type="term" value="F:zinc ion binding"/>
    <property type="evidence" value="ECO:0007669"/>
    <property type="project" value="TreeGrafter"/>
</dbReference>
<evidence type="ECO:0000313" key="9">
    <source>
        <dbReference type="EMBL" id="KAK4038572.1"/>
    </source>
</evidence>
<evidence type="ECO:0000313" key="10">
    <source>
        <dbReference type="Proteomes" id="UP001303115"/>
    </source>
</evidence>
<evidence type="ECO:0000256" key="6">
    <source>
        <dbReference type="SAM" id="MobiDB-lite"/>
    </source>
</evidence>
<evidence type="ECO:0000256" key="5">
    <source>
        <dbReference type="ARBA" id="ARBA00023136"/>
    </source>
</evidence>
<name>A0AAN6SQ82_9PEZI</name>
<keyword evidence="7" id="KW-1133">Transmembrane helix</keyword>
<dbReference type="PANTHER" id="PTHR23292:SF6">
    <property type="entry name" value="FI16602P1-RELATED"/>
    <property type="match status" value="1"/>
</dbReference>
<dbReference type="GO" id="GO:0016020">
    <property type="term" value="C:membrane"/>
    <property type="evidence" value="ECO:0007669"/>
    <property type="project" value="UniProtKB-SubCell"/>
</dbReference>
<dbReference type="PROSITE" id="PS51837">
    <property type="entry name" value="LITAF"/>
    <property type="match status" value="1"/>
</dbReference>
<dbReference type="PANTHER" id="PTHR23292">
    <property type="entry name" value="LIPOPOLYSACCHARIDE-INDUCED TUMOR NECROSIS FACTOR-ALPHA FACTOR"/>
    <property type="match status" value="1"/>
</dbReference>
<proteinExistence type="inferred from homology"/>
<keyword evidence="7" id="KW-0812">Transmembrane</keyword>
<comment type="similarity">
    <text evidence="2">Belongs to the CDIP1/LITAF family.</text>
</comment>
<dbReference type="EMBL" id="MU854425">
    <property type="protein sequence ID" value="KAK4038572.1"/>
    <property type="molecule type" value="Genomic_DNA"/>
</dbReference>
<comment type="subcellular location">
    <subcellularLocation>
        <location evidence="1">Membrane</location>
        <topology evidence="1">Peripheral membrane protein</topology>
    </subcellularLocation>
</comment>
<evidence type="ECO:0000256" key="4">
    <source>
        <dbReference type="ARBA" id="ARBA00022833"/>
    </source>
</evidence>
<keyword evidence="10" id="KW-1185">Reference proteome</keyword>
<dbReference type="Proteomes" id="UP001303115">
    <property type="component" value="Unassembled WGS sequence"/>
</dbReference>
<keyword evidence="5 7" id="KW-0472">Membrane</keyword>
<evidence type="ECO:0000256" key="3">
    <source>
        <dbReference type="ARBA" id="ARBA00022723"/>
    </source>
</evidence>
<sequence length="171" mass="18337">MQQQEAQAQAAPASHEIEAAPPAYAPRSAEGPQDADHSLNQPPAPVKDMPTDLNTAQKSPPMAPGAPQPPVLGVTPLDQLGQQPQWIDCPFCQRRTMTRVNKDGTPMQIVAGVLCCLLCVCLACVPCMAGWFEETHYFCSQCNNKVAMRPESGPVVVFTPATVVPSKHVHA</sequence>
<dbReference type="AlphaFoldDB" id="A0AAN6SQ82"/>
<feature type="region of interest" description="Disordered" evidence="6">
    <location>
        <begin position="1"/>
        <end position="68"/>
    </location>
</feature>
<dbReference type="InterPro" id="IPR037519">
    <property type="entry name" value="LITAF_fam"/>
</dbReference>
<evidence type="ECO:0000259" key="8">
    <source>
        <dbReference type="PROSITE" id="PS51837"/>
    </source>
</evidence>
<comment type="caution">
    <text evidence="9">The sequence shown here is derived from an EMBL/GenBank/DDBJ whole genome shotgun (WGS) entry which is preliminary data.</text>
</comment>
<feature type="domain" description="LITAF" evidence="8">
    <location>
        <begin position="69"/>
        <end position="151"/>
    </location>
</feature>
<keyword evidence="3" id="KW-0479">Metal-binding</keyword>
<feature type="compositionally biased region" description="Low complexity" evidence="6">
    <location>
        <begin position="1"/>
        <end position="13"/>
    </location>
</feature>
<evidence type="ECO:0000256" key="7">
    <source>
        <dbReference type="SAM" id="Phobius"/>
    </source>
</evidence>
<feature type="transmembrane region" description="Helical" evidence="7">
    <location>
        <begin position="109"/>
        <end position="132"/>
    </location>
</feature>
<accession>A0AAN6SQ82</accession>
<gene>
    <name evidence="9" type="ORF">C8A01DRAFT_17354</name>
</gene>
<evidence type="ECO:0000256" key="2">
    <source>
        <dbReference type="ARBA" id="ARBA00005975"/>
    </source>
</evidence>
<evidence type="ECO:0000256" key="1">
    <source>
        <dbReference type="ARBA" id="ARBA00004170"/>
    </source>
</evidence>
<reference evidence="10" key="1">
    <citation type="journal article" date="2023" name="Mol. Phylogenet. Evol.">
        <title>Genome-scale phylogeny and comparative genomics of the fungal order Sordariales.</title>
        <authorList>
            <person name="Hensen N."/>
            <person name="Bonometti L."/>
            <person name="Westerberg I."/>
            <person name="Brannstrom I.O."/>
            <person name="Guillou S."/>
            <person name="Cros-Aarteil S."/>
            <person name="Calhoun S."/>
            <person name="Haridas S."/>
            <person name="Kuo A."/>
            <person name="Mondo S."/>
            <person name="Pangilinan J."/>
            <person name="Riley R."/>
            <person name="LaButti K."/>
            <person name="Andreopoulos B."/>
            <person name="Lipzen A."/>
            <person name="Chen C."/>
            <person name="Yan M."/>
            <person name="Daum C."/>
            <person name="Ng V."/>
            <person name="Clum A."/>
            <person name="Steindorff A."/>
            <person name="Ohm R.A."/>
            <person name="Martin F."/>
            <person name="Silar P."/>
            <person name="Natvig D.O."/>
            <person name="Lalanne C."/>
            <person name="Gautier V."/>
            <person name="Ament-Velasquez S.L."/>
            <person name="Kruys A."/>
            <person name="Hutchinson M.I."/>
            <person name="Powell A.J."/>
            <person name="Barry K."/>
            <person name="Miller A.N."/>
            <person name="Grigoriev I.V."/>
            <person name="Debuchy R."/>
            <person name="Gladieux P."/>
            <person name="Hiltunen Thoren M."/>
            <person name="Johannesson H."/>
        </authorList>
    </citation>
    <scope>NUCLEOTIDE SEQUENCE [LARGE SCALE GENOMIC DNA]</scope>
    <source>
        <strain evidence="10">CBS 284.82</strain>
    </source>
</reference>
<keyword evidence="4" id="KW-0862">Zinc</keyword>
<dbReference type="Pfam" id="PF10601">
    <property type="entry name" value="zf-LITAF-like"/>
    <property type="match status" value="1"/>
</dbReference>
<dbReference type="SMART" id="SM00714">
    <property type="entry name" value="LITAF"/>
    <property type="match status" value="1"/>
</dbReference>
<dbReference type="InterPro" id="IPR006629">
    <property type="entry name" value="LITAF"/>
</dbReference>
<protein>
    <recommendedName>
        <fullName evidence="8">LITAF domain-containing protein</fullName>
    </recommendedName>
</protein>